<sequence>MYGNNPAGGMVNQQTDGYRQRITAQQAAEIAVVRVPGQIIHVDLELENHLLKYEVYVLTDQEVVFEVEVASKDGRILSVERED</sequence>
<evidence type="ECO:0000313" key="2">
    <source>
        <dbReference type="EMBL" id="MCL1632152.1"/>
    </source>
</evidence>
<protein>
    <submittedName>
        <fullName evidence="2">PepSY domain-containing protein</fullName>
    </submittedName>
</protein>
<dbReference type="RefSeq" id="WP_249101524.1">
    <property type="nucleotide sequence ID" value="NZ_JAMAST010000010.1"/>
</dbReference>
<keyword evidence="3" id="KW-1185">Reference proteome</keyword>
<gene>
    <name evidence="2" type="ORF">M3N64_09370</name>
</gene>
<dbReference type="Gene3D" id="3.10.450.40">
    <property type="match status" value="1"/>
</dbReference>
<dbReference type="InterPro" id="IPR025711">
    <property type="entry name" value="PepSY"/>
</dbReference>
<reference evidence="2 3" key="1">
    <citation type="submission" date="2022-05" db="EMBL/GenBank/DDBJ databases">
        <title>Sporolactobacillus sp nov CPB3-1, isolated from tree bark (Mangifera indica L.).</title>
        <authorList>
            <person name="Phuengjayaem S."/>
            <person name="Tanasupawat S."/>
        </authorList>
    </citation>
    <scope>NUCLEOTIDE SEQUENCE [LARGE SCALE GENOMIC DNA]</scope>
    <source>
        <strain evidence="2 3">CPB3-1</strain>
    </source>
</reference>
<organism evidence="2 3">
    <name type="scientific">Sporolactobacillus mangiferae</name>
    <dbReference type="NCBI Taxonomy" id="2940498"/>
    <lineage>
        <taxon>Bacteria</taxon>
        <taxon>Bacillati</taxon>
        <taxon>Bacillota</taxon>
        <taxon>Bacilli</taxon>
        <taxon>Bacillales</taxon>
        <taxon>Sporolactobacillaceae</taxon>
        <taxon>Sporolactobacillus</taxon>
    </lineage>
</organism>
<dbReference type="EMBL" id="JAMAST010000010">
    <property type="protein sequence ID" value="MCL1632152.1"/>
    <property type="molecule type" value="Genomic_DNA"/>
</dbReference>
<dbReference type="Pfam" id="PF03413">
    <property type="entry name" value="PepSY"/>
    <property type="match status" value="1"/>
</dbReference>
<feature type="domain" description="PepSY" evidence="1">
    <location>
        <begin position="21"/>
        <end position="80"/>
    </location>
</feature>
<name>A0ABT0MBB1_9BACL</name>
<accession>A0ABT0MBB1</accession>
<evidence type="ECO:0000259" key="1">
    <source>
        <dbReference type="Pfam" id="PF03413"/>
    </source>
</evidence>
<evidence type="ECO:0000313" key="3">
    <source>
        <dbReference type="Proteomes" id="UP001203004"/>
    </source>
</evidence>
<proteinExistence type="predicted"/>
<dbReference type="Proteomes" id="UP001203004">
    <property type="component" value="Unassembled WGS sequence"/>
</dbReference>
<comment type="caution">
    <text evidence="2">The sequence shown here is derived from an EMBL/GenBank/DDBJ whole genome shotgun (WGS) entry which is preliminary data.</text>
</comment>